<reference evidence="2 3" key="1">
    <citation type="submission" date="2019-03" db="EMBL/GenBank/DDBJ databases">
        <title>Genomic Encyclopedia of Type Strains, Phase IV (KMG-V): Genome sequencing to study the core and pangenomes of soil and plant-associated prokaryotes.</title>
        <authorList>
            <person name="Whitman W."/>
        </authorList>
    </citation>
    <scope>NUCLEOTIDE SEQUENCE [LARGE SCALE GENOMIC DNA]</scope>
    <source>
        <strain evidence="2 3">Hc14</strain>
    </source>
</reference>
<dbReference type="Proteomes" id="UP000294576">
    <property type="component" value="Unassembled WGS sequence"/>
</dbReference>
<proteinExistence type="predicted"/>
<dbReference type="EMBL" id="SMBH01000001">
    <property type="protein sequence ID" value="TCU20170.1"/>
    <property type="molecule type" value="Genomic_DNA"/>
</dbReference>
<name>A0A4R3QET0_RHISU</name>
<comment type="caution">
    <text evidence="2">The sequence shown here is derived from an EMBL/GenBank/DDBJ whole genome shotgun (WGS) entry which is preliminary data.</text>
</comment>
<dbReference type="AlphaFoldDB" id="A0A4R3QET0"/>
<sequence length="46" mass="4975">MTSNARRQQPRDQAAEDSCDVAEGKHILVMAAAIAGFILGNLYANR</sequence>
<accession>A0A4R3QET0</accession>
<evidence type="ECO:0000256" key="1">
    <source>
        <dbReference type="SAM" id="Phobius"/>
    </source>
</evidence>
<protein>
    <submittedName>
        <fullName evidence="2">Uncharacterized protein</fullName>
    </submittedName>
</protein>
<keyword evidence="1" id="KW-1133">Transmembrane helix</keyword>
<organism evidence="2 3">
    <name type="scientific">Rhizobium sullae</name>
    <name type="common">Rhizobium hedysari</name>
    <dbReference type="NCBI Taxonomy" id="50338"/>
    <lineage>
        <taxon>Bacteria</taxon>
        <taxon>Pseudomonadati</taxon>
        <taxon>Pseudomonadota</taxon>
        <taxon>Alphaproteobacteria</taxon>
        <taxon>Hyphomicrobiales</taxon>
        <taxon>Rhizobiaceae</taxon>
        <taxon>Rhizobium/Agrobacterium group</taxon>
        <taxon>Rhizobium</taxon>
    </lineage>
</organism>
<gene>
    <name evidence="2" type="ORF">EV132_101234</name>
</gene>
<keyword evidence="1" id="KW-0812">Transmembrane</keyword>
<evidence type="ECO:0000313" key="2">
    <source>
        <dbReference type="EMBL" id="TCU20170.1"/>
    </source>
</evidence>
<evidence type="ECO:0000313" key="3">
    <source>
        <dbReference type="Proteomes" id="UP000294576"/>
    </source>
</evidence>
<feature type="transmembrane region" description="Helical" evidence="1">
    <location>
        <begin position="26"/>
        <end position="44"/>
    </location>
</feature>
<keyword evidence="1" id="KW-0472">Membrane</keyword>